<dbReference type="EMBL" id="MN988482">
    <property type="protein sequence ID" value="QIG67689.1"/>
    <property type="molecule type" value="Genomic_DNA"/>
</dbReference>
<accession>A0A7S5USK8</accession>
<reference evidence="1" key="1">
    <citation type="submission" date="2020-01" db="EMBL/GenBank/DDBJ databases">
        <title>Patterns of diversity and host range of bacteriophage communities associated with bean-nodulatin bacteria.</title>
        <authorList>
            <person name="Vann Cauwenberghe J."/>
            <person name="Santamaria R.I."/>
            <person name="Bustos P."/>
            <person name="Juarez S."/>
            <person name="Gonzalez V."/>
        </authorList>
    </citation>
    <scope>NUCLEOTIDE SEQUENCE</scope>
</reference>
<organism evidence="1 2">
    <name type="scientific">Rhizobium phage RHph_Y17</name>
    <dbReference type="NCBI Taxonomy" id="2509771"/>
    <lineage>
        <taxon>Viruses</taxon>
        <taxon>Duplodnaviria</taxon>
        <taxon>Heunggongvirae</taxon>
        <taxon>Uroviricota</taxon>
        <taxon>Caudoviricetes</taxon>
        <taxon>Kleczkowskavirus</taxon>
        <taxon>Kleczkowskavirus RHEph4</taxon>
    </lineage>
</organism>
<proteinExistence type="predicted"/>
<sequence length="69" mass="8218">MTDEERTYALRMTETQRMHVITALEACRIQGYLGADEKQRKEIDHLLSMFDNMFSSDETDYTLVHRFDL</sequence>
<name>A0A7S5USK8_9CAUD</name>
<protein>
    <submittedName>
        <fullName evidence="1">Uncharacterized protein</fullName>
    </submittedName>
</protein>
<dbReference type="Proteomes" id="UP000612501">
    <property type="component" value="Segment"/>
</dbReference>
<evidence type="ECO:0000313" key="2">
    <source>
        <dbReference type="Proteomes" id="UP000612501"/>
    </source>
</evidence>
<gene>
    <name evidence="1" type="ORF">EVB51_072</name>
</gene>
<evidence type="ECO:0000313" key="1">
    <source>
        <dbReference type="EMBL" id="QIG67689.1"/>
    </source>
</evidence>